<dbReference type="RefSeq" id="XP_001210185.1">
    <property type="nucleotide sequence ID" value="XM_001210185.1"/>
</dbReference>
<dbReference type="OrthoDB" id="4369670at2759"/>
<dbReference type="VEuPathDB" id="FungiDB:ATEG_00099"/>
<gene>
    <name evidence="2" type="ORF">ATEG_00099</name>
</gene>
<accession>Q0D1T5</accession>
<name>Q0D1T5_ASPTN</name>
<reference evidence="3" key="1">
    <citation type="submission" date="2005-09" db="EMBL/GenBank/DDBJ databases">
        <title>Annotation of the Aspergillus terreus NIH2624 genome.</title>
        <authorList>
            <person name="Birren B.W."/>
            <person name="Lander E.S."/>
            <person name="Galagan J.E."/>
            <person name="Nusbaum C."/>
            <person name="Devon K."/>
            <person name="Henn M."/>
            <person name="Ma L.-J."/>
            <person name="Jaffe D.B."/>
            <person name="Butler J."/>
            <person name="Alvarez P."/>
            <person name="Gnerre S."/>
            <person name="Grabherr M."/>
            <person name="Kleber M."/>
            <person name="Mauceli E.W."/>
            <person name="Brockman W."/>
            <person name="Rounsley S."/>
            <person name="Young S.K."/>
            <person name="LaButti K."/>
            <person name="Pushparaj V."/>
            <person name="DeCaprio D."/>
            <person name="Crawford M."/>
            <person name="Koehrsen M."/>
            <person name="Engels R."/>
            <person name="Montgomery P."/>
            <person name="Pearson M."/>
            <person name="Howarth C."/>
            <person name="Larson L."/>
            <person name="Luoma S."/>
            <person name="White J."/>
            <person name="Alvarado L."/>
            <person name="Kodira C.D."/>
            <person name="Zeng Q."/>
            <person name="Oleary S."/>
            <person name="Yandava C."/>
            <person name="Denning D.W."/>
            <person name="Nierman W.C."/>
            <person name="Milne T."/>
            <person name="Madden K."/>
        </authorList>
    </citation>
    <scope>NUCLEOTIDE SEQUENCE [LARGE SCALE GENOMIC DNA]</scope>
    <source>
        <strain evidence="3">NIH 2624 / FGSC A1156</strain>
    </source>
</reference>
<evidence type="ECO:0000313" key="2">
    <source>
        <dbReference type="EMBL" id="EAU38745.1"/>
    </source>
</evidence>
<dbReference type="GeneID" id="4354856"/>
<evidence type="ECO:0000256" key="1">
    <source>
        <dbReference type="SAM" id="MobiDB-lite"/>
    </source>
</evidence>
<dbReference type="AlphaFoldDB" id="Q0D1T5"/>
<organism evidence="2 3">
    <name type="scientific">Aspergillus terreus (strain NIH 2624 / FGSC A1156)</name>
    <dbReference type="NCBI Taxonomy" id="341663"/>
    <lineage>
        <taxon>Eukaryota</taxon>
        <taxon>Fungi</taxon>
        <taxon>Dikarya</taxon>
        <taxon>Ascomycota</taxon>
        <taxon>Pezizomycotina</taxon>
        <taxon>Eurotiomycetes</taxon>
        <taxon>Eurotiomycetidae</taxon>
        <taxon>Eurotiales</taxon>
        <taxon>Aspergillaceae</taxon>
        <taxon>Aspergillus</taxon>
        <taxon>Aspergillus subgen. Circumdati</taxon>
    </lineage>
</organism>
<evidence type="ECO:0000313" key="3">
    <source>
        <dbReference type="Proteomes" id="UP000007963"/>
    </source>
</evidence>
<feature type="region of interest" description="Disordered" evidence="1">
    <location>
        <begin position="1"/>
        <end position="20"/>
    </location>
</feature>
<proteinExistence type="predicted"/>
<dbReference type="OMA" id="NWIEIEG"/>
<dbReference type="HOGENOM" id="CLU_1651785_0_0_1"/>
<dbReference type="EMBL" id="CH476594">
    <property type="protein sequence ID" value="EAU38745.1"/>
    <property type="molecule type" value="Genomic_DNA"/>
</dbReference>
<protein>
    <submittedName>
        <fullName evidence="2">Uncharacterized protein</fullName>
    </submittedName>
</protein>
<dbReference type="Proteomes" id="UP000007963">
    <property type="component" value="Unassembled WGS sequence"/>
</dbReference>
<sequence length="160" mass="18231">MSSWNKAEVAFTQEPSVKAELSPTGQRHSHAWATAAQDQDPGARLAFRIYRQDENGFETWSTYAANDSWETICRANSLVDKFEGSTYVELCTKPRRYIYIDSRFKKLKREHPQLLPFVGGAYTDDGMNVVPTQNSPRGKKLKPRKRKFEDLDLGTIGAKN</sequence>